<accession>A0A0F8ZTI2</accession>
<sequence length="313" mass="34366">PAVQGLGGHGKLLWAAVALVHGFLLSDSQAMDLLIRDYNPRCEPPWNLSDSRDSRDFRRKVTEARKLVPSEQPGWLLNDPAYAPVDIANVNIDALIENEGTNEKTKDLCVGNNTENILRSELDFLTHPTGLLGRLCSWINSTAMREQPLLTLACALTFCGALFGRKVRDDLGSRTNLYCMGIAKSSAGKLHALKQVRRLCAAAGCLDLLGGDDWASDSAIEKKLSEQPTTFFLCDEIGYLLASIKTSGGYHQVKIIPMLMKLWSAAGSVYTGKEYADDDKQRTLIQPCCCIYGCSDPYRFAKGLPKKNSTMDG</sequence>
<dbReference type="EMBL" id="LAZR01046163">
    <property type="protein sequence ID" value="KKK97182.1"/>
    <property type="molecule type" value="Genomic_DNA"/>
</dbReference>
<organism evidence="1">
    <name type="scientific">marine sediment metagenome</name>
    <dbReference type="NCBI Taxonomy" id="412755"/>
    <lineage>
        <taxon>unclassified sequences</taxon>
        <taxon>metagenomes</taxon>
        <taxon>ecological metagenomes</taxon>
    </lineage>
</organism>
<evidence type="ECO:0000313" key="1">
    <source>
        <dbReference type="EMBL" id="KKK97182.1"/>
    </source>
</evidence>
<protein>
    <submittedName>
        <fullName evidence="1">Uncharacterized protein</fullName>
    </submittedName>
</protein>
<gene>
    <name evidence="1" type="ORF">LCGC14_2655320</name>
</gene>
<comment type="caution">
    <text evidence="1">The sequence shown here is derived from an EMBL/GenBank/DDBJ whole genome shotgun (WGS) entry which is preliminary data.</text>
</comment>
<proteinExistence type="predicted"/>
<feature type="non-terminal residue" evidence="1">
    <location>
        <position position="1"/>
    </location>
</feature>
<reference evidence="1" key="1">
    <citation type="journal article" date="2015" name="Nature">
        <title>Complex archaea that bridge the gap between prokaryotes and eukaryotes.</title>
        <authorList>
            <person name="Spang A."/>
            <person name="Saw J.H."/>
            <person name="Jorgensen S.L."/>
            <person name="Zaremba-Niedzwiedzka K."/>
            <person name="Martijn J."/>
            <person name="Lind A.E."/>
            <person name="van Eijk R."/>
            <person name="Schleper C."/>
            <person name="Guy L."/>
            <person name="Ettema T.J."/>
        </authorList>
    </citation>
    <scope>NUCLEOTIDE SEQUENCE</scope>
</reference>
<dbReference type="AlphaFoldDB" id="A0A0F8ZTI2"/>
<name>A0A0F8ZTI2_9ZZZZ</name>